<organism evidence="2 3">
    <name type="scientific">Cloeon dipterum</name>
    <dbReference type="NCBI Taxonomy" id="197152"/>
    <lineage>
        <taxon>Eukaryota</taxon>
        <taxon>Metazoa</taxon>
        <taxon>Ecdysozoa</taxon>
        <taxon>Arthropoda</taxon>
        <taxon>Hexapoda</taxon>
        <taxon>Insecta</taxon>
        <taxon>Pterygota</taxon>
        <taxon>Palaeoptera</taxon>
        <taxon>Ephemeroptera</taxon>
        <taxon>Pisciforma</taxon>
        <taxon>Baetidae</taxon>
        <taxon>Cloeon</taxon>
    </lineage>
</organism>
<gene>
    <name evidence="2" type="ORF">CLODIP_2_CD08281</name>
</gene>
<name>A0A8S1CRR8_9INSE</name>
<protein>
    <submittedName>
        <fullName evidence="2">Uncharacterized protein</fullName>
    </submittedName>
</protein>
<keyword evidence="3" id="KW-1185">Reference proteome</keyword>
<feature type="chain" id="PRO_5035812935" evidence="1">
    <location>
        <begin position="23"/>
        <end position="82"/>
    </location>
</feature>
<dbReference type="AlphaFoldDB" id="A0A8S1CRR8"/>
<evidence type="ECO:0000313" key="2">
    <source>
        <dbReference type="EMBL" id="CAB3370886.1"/>
    </source>
</evidence>
<dbReference type="EMBL" id="CADEPI010000056">
    <property type="protein sequence ID" value="CAB3370886.1"/>
    <property type="molecule type" value="Genomic_DNA"/>
</dbReference>
<proteinExistence type="predicted"/>
<dbReference type="Proteomes" id="UP000494165">
    <property type="component" value="Unassembled WGS sequence"/>
</dbReference>
<feature type="signal peptide" evidence="1">
    <location>
        <begin position="1"/>
        <end position="22"/>
    </location>
</feature>
<accession>A0A8S1CRR8</accession>
<evidence type="ECO:0000313" key="3">
    <source>
        <dbReference type="Proteomes" id="UP000494165"/>
    </source>
</evidence>
<sequence>MRKFKLLVAALALLVVVHSVSADWDDWYRERIRWRHCPPHLRLSYAPYCYRNWRYFDNSWFGRGRDRSWWDWNRGDRDRGRN</sequence>
<keyword evidence="1" id="KW-0732">Signal</keyword>
<comment type="caution">
    <text evidence="2">The sequence shown here is derived from an EMBL/GenBank/DDBJ whole genome shotgun (WGS) entry which is preliminary data.</text>
</comment>
<evidence type="ECO:0000256" key="1">
    <source>
        <dbReference type="SAM" id="SignalP"/>
    </source>
</evidence>
<reference evidence="2 3" key="1">
    <citation type="submission" date="2020-04" db="EMBL/GenBank/DDBJ databases">
        <authorList>
            <person name="Alioto T."/>
            <person name="Alioto T."/>
            <person name="Gomez Garrido J."/>
        </authorList>
    </citation>
    <scope>NUCLEOTIDE SEQUENCE [LARGE SCALE GENOMIC DNA]</scope>
</reference>